<feature type="transmembrane region" description="Helical" evidence="7">
    <location>
        <begin position="471"/>
        <end position="493"/>
    </location>
</feature>
<keyword evidence="3 8" id="KW-0732">Signal</keyword>
<reference evidence="10 11" key="1">
    <citation type="submission" date="2024-02" db="EMBL/GenBank/DDBJ databases">
        <authorList>
            <person name="Daric V."/>
            <person name="Darras S."/>
        </authorList>
    </citation>
    <scope>NUCLEOTIDE SEQUENCE [LARGE SCALE GENOMIC DNA]</scope>
</reference>
<comment type="caution">
    <text evidence="10">The sequence shown here is derived from an EMBL/GenBank/DDBJ whole genome shotgun (WGS) entry which is preliminary data.</text>
</comment>
<organism evidence="10 11">
    <name type="scientific">Clavelina lepadiformis</name>
    <name type="common">Light-bulb sea squirt</name>
    <name type="synonym">Ascidia lepadiformis</name>
    <dbReference type="NCBI Taxonomy" id="159417"/>
    <lineage>
        <taxon>Eukaryota</taxon>
        <taxon>Metazoa</taxon>
        <taxon>Chordata</taxon>
        <taxon>Tunicata</taxon>
        <taxon>Ascidiacea</taxon>
        <taxon>Aplousobranchia</taxon>
        <taxon>Clavelinidae</taxon>
        <taxon>Clavelina</taxon>
    </lineage>
</organism>
<keyword evidence="2 7" id="KW-0812">Transmembrane</keyword>
<dbReference type="InterPro" id="IPR013320">
    <property type="entry name" value="ConA-like_dom_sf"/>
</dbReference>
<evidence type="ECO:0000256" key="7">
    <source>
        <dbReference type="SAM" id="Phobius"/>
    </source>
</evidence>
<sequence length="505" mass="57609">MNKVTMNRKFVILLICVVEFVLSDDSYRLKYEYKYSFKGPNLSQSDKSIPFWNTSGDAVPSHDSVRVVPSLRGKKGAVWSKYPFTHNSWRLDVSFRILGRGKVGADGLAVWFVETPSHGGPVFGSMDMWKGMGLFFDSFDNDGKRNNPYVTLIVNDGTMSYSHSTDGYEQKNGGCLRDFRNRPYPTKARIIYWNNRLQVLIDSGFTKEEDFEECTTVDNVKLPQPGYFGVSAATGGLADDHDVHKFLVWSLYPKQGETKEDEDQPGQKNKEEMKRLQEEYEKNLQSFMEEQKKFKEEHPDKVKEEFTDVDDMYEDFMPEFKAVMDVQNKVKDELSKLRSSMIMVLEKQERIISRLDEKSPPDANLAKSHEIENVMKIQRVTRDSVHELENHLNFLKTTTLALSDNVANLNVPDRAGAAGHNIASKSYEQQKFALDIQERLDVMRNSLVSIEAKQGKQPKLSCPSVETPSCVTFAGLIIVAVIQVAILLAYHIIKQSREAAAKKFF</sequence>
<dbReference type="Pfam" id="PF03388">
    <property type="entry name" value="Lectin_leg-like"/>
    <property type="match status" value="1"/>
</dbReference>
<proteinExistence type="predicted"/>
<dbReference type="EMBL" id="CAWYQH010000001">
    <property type="protein sequence ID" value="CAK8671735.1"/>
    <property type="molecule type" value="Genomic_DNA"/>
</dbReference>
<keyword evidence="11" id="KW-1185">Reference proteome</keyword>
<feature type="chain" id="PRO_5045906232" description="L-type lectin-like domain-containing protein" evidence="8">
    <location>
        <begin position="24"/>
        <end position="505"/>
    </location>
</feature>
<dbReference type="Gene3D" id="2.60.120.200">
    <property type="match status" value="1"/>
</dbReference>
<dbReference type="InterPro" id="IPR051136">
    <property type="entry name" value="Intracellular_Lectin-GPT"/>
</dbReference>
<evidence type="ECO:0000256" key="3">
    <source>
        <dbReference type="ARBA" id="ARBA00022729"/>
    </source>
</evidence>
<evidence type="ECO:0000256" key="2">
    <source>
        <dbReference type="ARBA" id="ARBA00022692"/>
    </source>
</evidence>
<evidence type="ECO:0000313" key="10">
    <source>
        <dbReference type="EMBL" id="CAK8671735.1"/>
    </source>
</evidence>
<dbReference type="PROSITE" id="PS51328">
    <property type="entry name" value="L_LECTIN_LIKE"/>
    <property type="match status" value="1"/>
</dbReference>
<comment type="subcellular location">
    <subcellularLocation>
        <location evidence="1">Membrane</location>
        <topology evidence="1">Single-pass type I membrane protein</topology>
    </subcellularLocation>
</comment>
<evidence type="ECO:0000259" key="9">
    <source>
        <dbReference type="PROSITE" id="PS51328"/>
    </source>
</evidence>
<keyword evidence="5 7" id="KW-0472">Membrane</keyword>
<evidence type="ECO:0000256" key="5">
    <source>
        <dbReference type="ARBA" id="ARBA00023136"/>
    </source>
</evidence>
<feature type="coiled-coil region" evidence="6">
    <location>
        <begin position="270"/>
        <end position="297"/>
    </location>
</feature>
<dbReference type="InterPro" id="IPR005052">
    <property type="entry name" value="Lectin_leg"/>
</dbReference>
<accession>A0ABP0EWD2</accession>
<feature type="domain" description="L-type lectin-like" evidence="9">
    <location>
        <begin position="29"/>
        <end position="251"/>
    </location>
</feature>
<evidence type="ECO:0000256" key="8">
    <source>
        <dbReference type="SAM" id="SignalP"/>
    </source>
</evidence>
<evidence type="ECO:0000256" key="1">
    <source>
        <dbReference type="ARBA" id="ARBA00004479"/>
    </source>
</evidence>
<evidence type="ECO:0000313" key="11">
    <source>
        <dbReference type="Proteomes" id="UP001642483"/>
    </source>
</evidence>
<protein>
    <recommendedName>
        <fullName evidence="9">L-type lectin-like domain-containing protein</fullName>
    </recommendedName>
</protein>
<dbReference type="Proteomes" id="UP001642483">
    <property type="component" value="Unassembled WGS sequence"/>
</dbReference>
<feature type="signal peptide" evidence="8">
    <location>
        <begin position="1"/>
        <end position="23"/>
    </location>
</feature>
<dbReference type="SUPFAM" id="SSF49899">
    <property type="entry name" value="Concanavalin A-like lectins/glucanases"/>
    <property type="match status" value="1"/>
</dbReference>
<evidence type="ECO:0000256" key="6">
    <source>
        <dbReference type="SAM" id="Coils"/>
    </source>
</evidence>
<evidence type="ECO:0000256" key="4">
    <source>
        <dbReference type="ARBA" id="ARBA00022989"/>
    </source>
</evidence>
<keyword evidence="4 7" id="KW-1133">Transmembrane helix</keyword>
<name>A0ABP0EWD2_CLALP</name>
<keyword evidence="6" id="KW-0175">Coiled coil</keyword>
<gene>
    <name evidence="10" type="ORF">CVLEPA_LOCUS777</name>
</gene>
<dbReference type="PANTHER" id="PTHR12223:SF28">
    <property type="entry name" value="LECTIN, MANNOSE BINDING 1 LIKE"/>
    <property type="match status" value="1"/>
</dbReference>
<dbReference type="PANTHER" id="PTHR12223">
    <property type="entry name" value="VESICULAR MANNOSE-BINDING LECTIN"/>
    <property type="match status" value="1"/>
</dbReference>